<dbReference type="EMBL" id="WHWB01034500">
    <property type="protein sequence ID" value="KAJ7409086.1"/>
    <property type="molecule type" value="Genomic_DNA"/>
</dbReference>
<dbReference type="GO" id="GO:0003964">
    <property type="term" value="F:RNA-directed DNA polymerase activity"/>
    <property type="evidence" value="ECO:0007669"/>
    <property type="project" value="UniProtKB-KW"/>
</dbReference>
<organism evidence="1 2">
    <name type="scientific">Willisornis vidua</name>
    <name type="common">Xingu scale-backed antbird</name>
    <dbReference type="NCBI Taxonomy" id="1566151"/>
    <lineage>
        <taxon>Eukaryota</taxon>
        <taxon>Metazoa</taxon>
        <taxon>Chordata</taxon>
        <taxon>Craniata</taxon>
        <taxon>Vertebrata</taxon>
        <taxon>Euteleostomi</taxon>
        <taxon>Archelosauria</taxon>
        <taxon>Archosauria</taxon>
        <taxon>Dinosauria</taxon>
        <taxon>Saurischia</taxon>
        <taxon>Theropoda</taxon>
        <taxon>Coelurosauria</taxon>
        <taxon>Aves</taxon>
        <taxon>Neognathae</taxon>
        <taxon>Neoaves</taxon>
        <taxon>Telluraves</taxon>
        <taxon>Australaves</taxon>
        <taxon>Passeriformes</taxon>
        <taxon>Thamnophilidae</taxon>
        <taxon>Willisornis</taxon>
    </lineage>
</organism>
<keyword evidence="2" id="KW-1185">Reference proteome</keyword>
<evidence type="ECO:0000313" key="2">
    <source>
        <dbReference type="Proteomes" id="UP001145742"/>
    </source>
</evidence>
<comment type="caution">
    <text evidence="1">The sequence shown here is derived from an EMBL/GenBank/DDBJ whole genome shotgun (WGS) entry which is preliminary data.</text>
</comment>
<reference evidence="1" key="1">
    <citation type="submission" date="2019-10" db="EMBL/GenBank/DDBJ databases">
        <authorList>
            <person name="Soares A.E.R."/>
            <person name="Aleixo A."/>
            <person name="Schneider P."/>
            <person name="Miyaki C.Y."/>
            <person name="Schneider M.P."/>
            <person name="Mello C."/>
            <person name="Vasconcelos A.T.R."/>
        </authorList>
    </citation>
    <scope>NUCLEOTIDE SEQUENCE</scope>
    <source>
        <tissue evidence="1">Muscle</tissue>
    </source>
</reference>
<name>A0ABQ9D023_9PASS</name>
<keyword evidence="1" id="KW-0695">RNA-directed DNA polymerase</keyword>
<keyword evidence="1" id="KW-0808">Transferase</keyword>
<evidence type="ECO:0000313" key="1">
    <source>
        <dbReference type="EMBL" id="KAJ7409086.1"/>
    </source>
</evidence>
<keyword evidence="1" id="KW-0548">Nucleotidyltransferase</keyword>
<accession>A0ABQ9D023</accession>
<gene>
    <name evidence="1" type="ORF">WISP_116769</name>
</gene>
<proteinExistence type="predicted"/>
<dbReference type="PANTHER" id="PTHR33395:SF22">
    <property type="entry name" value="REVERSE TRANSCRIPTASE DOMAIN-CONTAINING PROTEIN"/>
    <property type="match status" value="1"/>
</dbReference>
<dbReference type="PANTHER" id="PTHR33395">
    <property type="entry name" value="TRANSCRIPTASE, PUTATIVE-RELATED-RELATED"/>
    <property type="match status" value="1"/>
</dbReference>
<dbReference type="Proteomes" id="UP001145742">
    <property type="component" value="Unassembled WGS sequence"/>
</dbReference>
<protein>
    <submittedName>
        <fullName evidence="1">RNA-directed DNA polymerase from mobile element jockey</fullName>
    </submittedName>
</protein>
<sequence length="132" mass="15097">MLSLRLSSTQIMNQGGLSALRWKTDCENDQFSIDPEILWDLLLQLDPHKSTGPDGIHSRILEQLADVIAKPLSMIFKQSWESVEVPADWKPGNDVPIFKKGKKDGPENDRPVNLTLLPFNLRRFFWEVLKNA</sequence>